<sequence length="377" mass="42782">MDAHRKLVAWARKNGITMDGIEPRPIPGRGIGMVATRALEANHVILDVPTPLLRTLGTVPRSISRKLPRDMSVHGLLAADLALDSSPRYEVWNAVMPTREDLETSVPLAWPPELQSFLPDPAQQLLRKQQAKYRRDWDTVRGVFPGVAERDYRYAWLLVNTRTFYYTTPKTEKLPRDDRMVLQPVADLFNHADEGCSVAFDARSFTIQTRRGYAEGEEVFICYGRHSNDFLLAEYGFVPPAGTNRWDEVGLDEVVLPRLSPAHCRSLNERGFLGNYKLDKEAEEACCFRTQVALRILCMPLDDWGRFVDGLDDGQAEQPAVDRLLVSVLQDLHDAAVRKVSELERSNTGGTSQREMLLQRWEQIDAAVTAVLRRLRK</sequence>
<dbReference type="CDD" id="cd19177">
    <property type="entry name" value="SET_SETD4"/>
    <property type="match status" value="1"/>
</dbReference>
<protein>
    <recommendedName>
        <fullName evidence="1">SET domain-containing protein</fullName>
    </recommendedName>
</protein>
<dbReference type="PANTHER" id="PTHR13271">
    <property type="entry name" value="UNCHARACTERIZED PUTATIVE METHYLTRANSFERASE"/>
    <property type="match status" value="1"/>
</dbReference>
<keyword evidence="3" id="KW-1185">Reference proteome</keyword>
<comment type="caution">
    <text evidence="2">The sequence shown here is derived from an EMBL/GenBank/DDBJ whole genome shotgun (WGS) entry which is preliminary data.</text>
</comment>
<organism evidence="2 3">
    <name type="scientific">Phialemonium thermophilum</name>
    <dbReference type="NCBI Taxonomy" id="223376"/>
    <lineage>
        <taxon>Eukaryota</taxon>
        <taxon>Fungi</taxon>
        <taxon>Dikarya</taxon>
        <taxon>Ascomycota</taxon>
        <taxon>Pezizomycotina</taxon>
        <taxon>Sordariomycetes</taxon>
        <taxon>Sordariomycetidae</taxon>
        <taxon>Cephalothecales</taxon>
        <taxon>Cephalothecaceae</taxon>
        <taxon>Phialemonium</taxon>
    </lineage>
</organism>
<dbReference type="EMBL" id="JAZHXJ010000096">
    <property type="protein sequence ID" value="KAL1875148.1"/>
    <property type="molecule type" value="Genomic_DNA"/>
</dbReference>
<dbReference type="SUPFAM" id="SSF82199">
    <property type="entry name" value="SET domain"/>
    <property type="match status" value="1"/>
</dbReference>
<dbReference type="InterPro" id="IPR050600">
    <property type="entry name" value="SETD3_SETD6_MTase"/>
</dbReference>
<evidence type="ECO:0000313" key="3">
    <source>
        <dbReference type="Proteomes" id="UP001586593"/>
    </source>
</evidence>
<dbReference type="PROSITE" id="PS50280">
    <property type="entry name" value="SET"/>
    <property type="match status" value="1"/>
</dbReference>
<dbReference type="Gene3D" id="3.90.1410.10">
    <property type="entry name" value="set domain protein methyltransferase, domain 1"/>
    <property type="match status" value="1"/>
</dbReference>
<name>A0ABR3XGW2_9PEZI</name>
<feature type="domain" description="SET" evidence="1">
    <location>
        <begin position="19"/>
        <end position="224"/>
    </location>
</feature>
<evidence type="ECO:0000259" key="1">
    <source>
        <dbReference type="PROSITE" id="PS50280"/>
    </source>
</evidence>
<dbReference type="PANTHER" id="PTHR13271:SF137">
    <property type="entry name" value="SET DOMAIN-CONTAINING PROTEIN"/>
    <property type="match status" value="1"/>
</dbReference>
<dbReference type="InterPro" id="IPR044429">
    <property type="entry name" value="SETD4_SET"/>
</dbReference>
<dbReference type="InterPro" id="IPR046341">
    <property type="entry name" value="SET_dom_sf"/>
</dbReference>
<reference evidence="2 3" key="1">
    <citation type="journal article" date="2024" name="Commun. Biol.">
        <title>Comparative genomic analysis of thermophilic fungi reveals convergent evolutionary adaptations and gene losses.</title>
        <authorList>
            <person name="Steindorff A.S."/>
            <person name="Aguilar-Pontes M.V."/>
            <person name="Robinson A.J."/>
            <person name="Andreopoulos B."/>
            <person name="LaButti K."/>
            <person name="Kuo A."/>
            <person name="Mondo S."/>
            <person name="Riley R."/>
            <person name="Otillar R."/>
            <person name="Haridas S."/>
            <person name="Lipzen A."/>
            <person name="Grimwood J."/>
            <person name="Schmutz J."/>
            <person name="Clum A."/>
            <person name="Reid I.D."/>
            <person name="Moisan M.C."/>
            <person name="Butler G."/>
            <person name="Nguyen T.T.M."/>
            <person name="Dewar K."/>
            <person name="Conant G."/>
            <person name="Drula E."/>
            <person name="Henrissat B."/>
            <person name="Hansel C."/>
            <person name="Singer S."/>
            <person name="Hutchinson M.I."/>
            <person name="de Vries R.P."/>
            <person name="Natvig D.O."/>
            <person name="Powell A.J."/>
            <person name="Tsang A."/>
            <person name="Grigoriev I.V."/>
        </authorList>
    </citation>
    <scope>NUCLEOTIDE SEQUENCE [LARGE SCALE GENOMIC DNA]</scope>
    <source>
        <strain evidence="2 3">ATCC 24622</strain>
    </source>
</reference>
<proteinExistence type="predicted"/>
<gene>
    <name evidence="2" type="ORF">VTK73DRAFT_10285</name>
</gene>
<evidence type="ECO:0000313" key="2">
    <source>
        <dbReference type="EMBL" id="KAL1875148.1"/>
    </source>
</evidence>
<dbReference type="Pfam" id="PF00856">
    <property type="entry name" value="SET"/>
    <property type="match status" value="1"/>
</dbReference>
<dbReference type="Proteomes" id="UP001586593">
    <property type="component" value="Unassembled WGS sequence"/>
</dbReference>
<accession>A0ABR3XGW2</accession>
<dbReference type="InterPro" id="IPR001214">
    <property type="entry name" value="SET_dom"/>
</dbReference>